<dbReference type="Pfam" id="PF00498">
    <property type="entry name" value="FHA"/>
    <property type="match status" value="1"/>
</dbReference>
<dbReference type="Proteomes" id="UP001223520">
    <property type="component" value="Chromosome"/>
</dbReference>
<dbReference type="Gene3D" id="2.60.200.20">
    <property type="match status" value="1"/>
</dbReference>
<dbReference type="InterPro" id="IPR000253">
    <property type="entry name" value="FHA_dom"/>
</dbReference>
<dbReference type="CDD" id="cd00060">
    <property type="entry name" value="FHA"/>
    <property type="match status" value="1"/>
</dbReference>
<organism evidence="2 3">
    <name type="scientific">Halotia branconii CENA392</name>
    <dbReference type="NCBI Taxonomy" id="1539056"/>
    <lineage>
        <taxon>Bacteria</taxon>
        <taxon>Bacillati</taxon>
        <taxon>Cyanobacteriota</taxon>
        <taxon>Cyanophyceae</taxon>
        <taxon>Nostocales</taxon>
        <taxon>Nodulariaceae</taxon>
        <taxon>Halotia</taxon>
    </lineage>
</organism>
<sequence>MSEISKLHLLVVKNLATASNLQNQELEQQLSLYQIFLKLYEQHSTLLDEILQLENIYQPSLKRAKTHYVQGIVDDSSVYIVTNLYENQTQTLQQPQQIWTIGRDHSSGICILDQYLSRRHAAIQYVEHQGFYLIDFNSTNGSFVNGEQTHQSIKLKDGDRIRLGSMTFDFFLSHSSQVLPTVAMELLMQLIPRGGGTDETVGGIVGKLQKLKTEKSNKTVEISQDLDLVRNLSNNSTNLNAEQQSEILDRFFSKSTPFNPKLSNNS</sequence>
<gene>
    <name evidence="2" type="ORF">QI031_13745</name>
</gene>
<dbReference type="InterPro" id="IPR050923">
    <property type="entry name" value="Cell_Proc_Reg/RNA_Proc"/>
</dbReference>
<dbReference type="KEGG" id="hbq:QI031_13745"/>
<dbReference type="PANTHER" id="PTHR23308">
    <property type="entry name" value="NUCLEAR INHIBITOR OF PROTEIN PHOSPHATASE-1"/>
    <property type="match status" value="1"/>
</dbReference>
<dbReference type="SUPFAM" id="SSF49879">
    <property type="entry name" value="SMAD/FHA domain"/>
    <property type="match status" value="1"/>
</dbReference>
<evidence type="ECO:0000313" key="3">
    <source>
        <dbReference type="Proteomes" id="UP001223520"/>
    </source>
</evidence>
<dbReference type="EMBL" id="CP124543">
    <property type="protein sequence ID" value="WGV28806.1"/>
    <property type="molecule type" value="Genomic_DNA"/>
</dbReference>
<dbReference type="PROSITE" id="PS50006">
    <property type="entry name" value="FHA_DOMAIN"/>
    <property type="match status" value="1"/>
</dbReference>
<proteinExistence type="predicted"/>
<keyword evidence="3" id="KW-1185">Reference proteome</keyword>
<evidence type="ECO:0000313" key="2">
    <source>
        <dbReference type="EMBL" id="WGV28806.1"/>
    </source>
</evidence>
<reference evidence="2 3" key="1">
    <citation type="journal article" date="2023" name="Limnol Oceanogr Lett">
        <title>Environmental adaptations by the intertidal Antarctic cyanobacterium Halotia branconii CENA392 as revealed using long-read genome sequencing.</title>
        <authorList>
            <person name="Dextro R.B."/>
            <person name="Delbaje E."/>
            <person name="Freitas P.N.N."/>
            <person name="Geraldes V."/>
            <person name="Pinto E."/>
            <person name="Long P.F."/>
            <person name="Fiore M.F."/>
        </authorList>
    </citation>
    <scope>NUCLEOTIDE SEQUENCE [LARGE SCALE GENOMIC DNA]</scope>
    <source>
        <strain evidence="2 3">CENA392</strain>
    </source>
</reference>
<feature type="domain" description="FHA" evidence="1">
    <location>
        <begin position="99"/>
        <end position="149"/>
    </location>
</feature>
<dbReference type="InterPro" id="IPR008984">
    <property type="entry name" value="SMAD_FHA_dom_sf"/>
</dbReference>
<protein>
    <submittedName>
        <fullName evidence="2">FHA domain-containing protein</fullName>
    </submittedName>
</protein>
<name>A0AAJ6NYG4_9CYAN</name>
<evidence type="ECO:0000259" key="1">
    <source>
        <dbReference type="PROSITE" id="PS50006"/>
    </source>
</evidence>
<dbReference type="AlphaFoldDB" id="A0AAJ6NYG4"/>
<dbReference type="SMART" id="SM00240">
    <property type="entry name" value="FHA"/>
    <property type="match status" value="1"/>
</dbReference>
<accession>A0AAJ6NYG4</accession>